<protein>
    <submittedName>
        <fullName evidence="1">Uncharacterized protein</fullName>
    </submittedName>
</protein>
<keyword evidence="2" id="KW-1185">Reference proteome</keyword>
<dbReference type="EMBL" id="KM896878">
    <property type="protein sequence ID" value="AIX11839.1"/>
    <property type="molecule type" value="Genomic_DNA"/>
</dbReference>
<gene>
    <name evidence="1" type="ORF">EpYD_58</name>
</gene>
<organism evidence="1 2">
    <name type="scientific">Escherichia phage YD-2008.s</name>
    <dbReference type="NCBI Taxonomy" id="1567004"/>
    <lineage>
        <taxon>Viruses</taxon>
        <taxon>Duplodnaviria</taxon>
        <taxon>Heunggongvirae</taxon>
        <taxon>Uroviricota</taxon>
        <taxon>Caudoviricetes</taxon>
        <taxon>Dhillonvirus</taxon>
        <taxon>Dhillonvirus YD2008s</taxon>
    </lineage>
</organism>
<proteinExistence type="predicted"/>
<name>A0A0A7DV40_9CAUD</name>
<dbReference type="GeneID" id="24724741"/>
<dbReference type="RefSeq" id="YP_009152299.1">
    <property type="nucleotide sequence ID" value="NC_027383.1"/>
</dbReference>
<reference evidence="1 2" key="2">
    <citation type="journal article" date="2015" name="Annu Int Conf Syiah Kuala Univ">
        <title>Partial genomic characterization on potentially new bacteriophage: New addition to ICTV database?</title>
        <authorList>
            <person name="Sellvam D."/>
            <person name="Mat Arip Y."/>
        </authorList>
    </citation>
    <scope>NUCLEOTIDE SEQUENCE [LARGE SCALE GENOMIC DNA]</scope>
</reference>
<evidence type="ECO:0000313" key="2">
    <source>
        <dbReference type="Proteomes" id="UP000031204"/>
    </source>
</evidence>
<evidence type="ECO:0000313" key="1">
    <source>
        <dbReference type="EMBL" id="AIX11839.1"/>
    </source>
</evidence>
<sequence>MKFFVLATCHELDDHCSFIVENTNASNCFVDAQNEVKRRVEKAGLANVKYVIVQFTRVE</sequence>
<reference evidence="2" key="1">
    <citation type="submission" date="2014-10" db="EMBL/GenBank/DDBJ databases">
        <title>Isolation of Enterobacteria phage from goat faeces.</title>
        <authorList>
            <person name="Sellvam D."/>
            <person name="Mat Arip Y."/>
        </authorList>
    </citation>
    <scope>NUCLEOTIDE SEQUENCE [LARGE SCALE GENOMIC DNA]</scope>
</reference>
<dbReference type="OrthoDB" id="24553at10239"/>
<dbReference type="Proteomes" id="UP000031204">
    <property type="component" value="Segment"/>
</dbReference>
<accession>A0A0A7DV40</accession>
<dbReference type="KEGG" id="vg:24724741"/>